<evidence type="ECO:0000259" key="6">
    <source>
        <dbReference type="Pfam" id="PF13193"/>
    </source>
</evidence>
<dbReference type="InterPro" id="IPR000873">
    <property type="entry name" value="AMP-dep_synth/lig_dom"/>
</dbReference>
<dbReference type="InterPro" id="IPR042099">
    <property type="entry name" value="ANL_N_sf"/>
</dbReference>
<dbReference type="Pfam" id="PF00501">
    <property type="entry name" value="AMP-binding"/>
    <property type="match status" value="1"/>
</dbReference>
<keyword evidence="8" id="KW-1185">Reference proteome</keyword>
<reference evidence="7 8" key="1">
    <citation type="journal article" date="2024" name="Nat. Commun.">
        <title>Phylogenomics reveals the evolutionary origins of lichenization in chlorophyte algae.</title>
        <authorList>
            <person name="Puginier C."/>
            <person name="Libourel C."/>
            <person name="Otte J."/>
            <person name="Skaloud P."/>
            <person name="Haon M."/>
            <person name="Grisel S."/>
            <person name="Petersen M."/>
            <person name="Berrin J.G."/>
            <person name="Delaux P.M."/>
            <person name="Dal Grande F."/>
            <person name="Keller J."/>
        </authorList>
    </citation>
    <scope>NUCLEOTIDE SEQUENCE [LARGE SCALE GENOMIC DNA]</scope>
    <source>
        <strain evidence="7 8">SAG 216-7</strain>
    </source>
</reference>
<keyword evidence="2" id="KW-0436">Ligase</keyword>
<dbReference type="Proteomes" id="UP001491310">
    <property type="component" value="Unassembled WGS sequence"/>
</dbReference>
<comment type="caution">
    <text evidence="7">The sequence shown here is derived from an EMBL/GenBank/DDBJ whole genome shotgun (WGS) entry which is preliminary data.</text>
</comment>
<dbReference type="Pfam" id="PF13193">
    <property type="entry name" value="AMP-binding_C"/>
    <property type="match status" value="1"/>
</dbReference>
<sequence>MKGLMQDSPLIVTNILDYAAKWHGEQVIVSRMVEGPIARVTYKEIHERARLCALALQRLGVKEGDRVGTMAWNTSRHMEAWYGIMGLGAVCHTLNPRLFLADLEYIVNHAEDNVLIFDMDLVELIAKLAPKLHTVKTYIVLTERGCMHKAESAGLAGALCYEDLVEAERPRLHGFQWVRVDETAACGLCYTSGTTGRPKGVLYSHRANYLHAFTVSMPDASCMTSATTVLAVVPAFHANCWGLLFACPLVGAKLVMPGPYLDGASLYQLLEEERCTLSAAVPTVFLGLLQYLRDTKQRLTHLKVITIGGAACPGLLMQAFQDEYGVEMRHMWGMTELCPIGTIAGLKGTLPPLSKEEQLALQLKQGRATPFVDMRIIDDEGKELPHDGKAYGELQVRGPHVIQRYYRHEEDAVDADKWFNTGDVATLDPYGHMQITDRSKDVIKSGGEWISSIEVENIAVSHPKVIEAAVIGIPDRKWTERPLLVVVPKPGQQVSSDELLGFFQGKIAKWWIPDDVVFVDELPHTATGKLSKLTLRKQFQSYVAKKSKL</sequence>
<keyword evidence="4" id="KW-0443">Lipid metabolism</keyword>
<dbReference type="PANTHER" id="PTHR43859">
    <property type="entry name" value="ACYL-ACTIVATING ENZYME"/>
    <property type="match status" value="1"/>
</dbReference>
<dbReference type="InterPro" id="IPR020845">
    <property type="entry name" value="AMP-binding_CS"/>
</dbReference>
<gene>
    <name evidence="7" type="ORF">WJX75_005038</name>
</gene>
<dbReference type="EMBL" id="JALJOT010000002">
    <property type="protein sequence ID" value="KAK9917499.1"/>
    <property type="molecule type" value="Genomic_DNA"/>
</dbReference>
<dbReference type="PANTHER" id="PTHR43859:SF4">
    <property type="entry name" value="BUTANOATE--COA LIGASE AAE1-RELATED"/>
    <property type="match status" value="1"/>
</dbReference>
<protein>
    <recommendedName>
        <fullName evidence="9">Long-chain fatty acid--CoA ligase</fullName>
    </recommendedName>
</protein>
<dbReference type="SUPFAM" id="SSF56801">
    <property type="entry name" value="Acetyl-CoA synthetase-like"/>
    <property type="match status" value="1"/>
</dbReference>
<proteinExistence type="inferred from homology"/>
<dbReference type="InterPro" id="IPR045851">
    <property type="entry name" value="AMP-bd_C_sf"/>
</dbReference>
<dbReference type="NCBIfam" id="NF004674">
    <property type="entry name" value="PRK06018.1"/>
    <property type="match status" value="1"/>
</dbReference>
<evidence type="ECO:0008006" key="9">
    <source>
        <dbReference type="Google" id="ProtNLM"/>
    </source>
</evidence>
<evidence type="ECO:0000256" key="3">
    <source>
        <dbReference type="ARBA" id="ARBA00022832"/>
    </source>
</evidence>
<evidence type="ECO:0000259" key="5">
    <source>
        <dbReference type="Pfam" id="PF00501"/>
    </source>
</evidence>
<dbReference type="Gene3D" id="3.40.50.12780">
    <property type="entry name" value="N-terminal domain of ligase-like"/>
    <property type="match status" value="1"/>
</dbReference>
<accession>A0ABR2YZW8</accession>
<evidence type="ECO:0000313" key="8">
    <source>
        <dbReference type="Proteomes" id="UP001491310"/>
    </source>
</evidence>
<dbReference type="CDD" id="cd12119">
    <property type="entry name" value="ttLC_FACS_AlkK_like"/>
    <property type="match status" value="1"/>
</dbReference>
<dbReference type="PROSITE" id="PS00455">
    <property type="entry name" value="AMP_BINDING"/>
    <property type="match status" value="1"/>
</dbReference>
<evidence type="ECO:0000256" key="1">
    <source>
        <dbReference type="ARBA" id="ARBA00006432"/>
    </source>
</evidence>
<feature type="domain" description="AMP-dependent synthetase/ligase" evidence="5">
    <location>
        <begin position="21"/>
        <end position="406"/>
    </location>
</feature>
<dbReference type="Gene3D" id="3.30.300.30">
    <property type="match status" value="1"/>
</dbReference>
<evidence type="ECO:0000313" key="7">
    <source>
        <dbReference type="EMBL" id="KAK9917499.1"/>
    </source>
</evidence>
<organism evidence="7 8">
    <name type="scientific">Coccomyxa subellipsoidea</name>
    <dbReference type="NCBI Taxonomy" id="248742"/>
    <lineage>
        <taxon>Eukaryota</taxon>
        <taxon>Viridiplantae</taxon>
        <taxon>Chlorophyta</taxon>
        <taxon>core chlorophytes</taxon>
        <taxon>Trebouxiophyceae</taxon>
        <taxon>Trebouxiophyceae incertae sedis</taxon>
        <taxon>Coccomyxaceae</taxon>
        <taxon>Coccomyxa</taxon>
    </lineage>
</organism>
<name>A0ABR2YZW8_9CHLO</name>
<keyword evidence="3" id="KW-0276">Fatty acid metabolism</keyword>
<comment type="similarity">
    <text evidence="1">Belongs to the ATP-dependent AMP-binding enzyme family.</text>
</comment>
<evidence type="ECO:0000256" key="4">
    <source>
        <dbReference type="ARBA" id="ARBA00023098"/>
    </source>
</evidence>
<dbReference type="NCBIfam" id="NF004837">
    <property type="entry name" value="PRK06187.1"/>
    <property type="match status" value="1"/>
</dbReference>
<dbReference type="InterPro" id="IPR025110">
    <property type="entry name" value="AMP-bd_C"/>
</dbReference>
<evidence type="ECO:0000256" key="2">
    <source>
        <dbReference type="ARBA" id="ARBA00022598"/>
    </source>
</evidence>
<feature type="domain" description="AMP-binding enzyme C-terminal" evidence="6">
    <location>
        <begin position="454"/>
        <end position="529"/>
    </location>
</feature>